<dbReference type="InterPro" id="IPR027277">
    <property type="entry name" value="NadC/ModD"/>
</dbReference>
<dbReference type="Proteomes" id="UP000230646">
    <property type="component" value="Unassembled WGS sequence"/>
</dbReference>
<evidence type="ECO:0000259" key="4">
    <source>
        <dbReference type="Pfam" id="PF01729"/>
    </source>
</evidence>
<proteinExistence type="inferred from homology"/>
<dbReference type="GO" id="GO:0004514">
    <property type="term" value="F:nicotinate-nucleotide diphosphorylase (carboxylating) activity"/>
    <property type="evidence" value="ECO:0007669"/>
    <property type="project" value="UniProtKB-EC"/>
</dbReference>
<dbReference type="Gene3D" id="3.20.20.70">
    <property type="entry name" value="Aldolase class I"/>
    <property type="match status" value="1"/>
</dbReference>
<dbReference type="SUPFAM" id="SSF54675">
    <property type="entry name" value="Nicotinate/Quinolinate PRTase N-terminal domain-like"/>
    <property type="match status" value="1"/>
</dbReference>
<dbReference type="SUPFAM" id="SSF51690">
    <property type="entry name" value="Nicotinate/Quinolinate PRTase C-terminal domain-like"/>
    <property type="match status" value="1"/>
</dbReference>
<dbReference type="GO" id="GO:0034213">
    <property type="term" value="P:quinolinate catabolic process"/>
    <property type="evidence" value="ECO:0007669"/>
    <property type="project" value="TreeGrafter"/>
</dbReference>
<dbReference type="GO" id="GO:0005737">
    <property type="term" value="C:cytoplasm"/>
    <property type="evidence" value="ECO:0007669"/>
    <property type="project" value="TreeGrafter"/>
</dbReference>
<dbReference type="GO" id="GO:0009435">
    <property type="term" value="P:NAD+ biosynthetic process"/>
    <property type="evidence" value="ECO:0007669"/>
    <property type="project" value="InterPro"/>
</dbReference>
<feature type="domain" description="Quinolinate phosphoribosyl transferase C-terminal" evidence="4">
    <location>
        <begin position="28"/>
        <end position="216"/>
    </location>
</feature>
<accession>A0A2M7PM46</accession>
<comment type="similarity">
    <text evidence="1">Belongs to the NadC/ModD family.</text>
</comment>
<protein>
    <submittedName>
        <fullName evidence="5">Nicotinate-nucleotide pyrophosphorylase</fullName>
        <ecNumber evidence="5">2.4.2.19</ecNumber>
    </submittedName>
</protein>
<dbReference type="PANTHER" id="PTHR32179">
    <property type="entry name" value="NICOTINATE-NUCLEOTIDE PYROPHOSPHORYLASE [CARBOXYLATING]"/>
    <property type="match status" value="1"/>
</dbReference>
<dbReference type="InterPro" id="IPR036068">
    <property type="entry name" value="Nicotinate_pribotase-like_C"/>
</dbReference>
<comment type="caution">
    <text evidence="5">The sequence shown here is derived from an EMBL/GenBank/DDBJ whole genome shotgun (WGS) entry which is preliminary data.</text>
</comment>
<dbReference type="Gene3D" id="3.90.1170.20">
    <property type="entry name" value="Quinolinate phosphoribosyl transferase, N-terminal domain"/>
    <property type="match status" value="1"/>
</dbReference>
<evidence type="ECO:0000256" key="1">
    <source>
        <dbReference type="ARBA" id="ARBA00009400"/>
    </source>
</evidence>
<dbReference type="InterPro" id="IPR037128">
    <property type="entry name" value="Quinolinate_PRibosylTase_N_sf"/>
</dbReference>
<keyword evidence="2 5" id="KW-0328">Glycosyltransferase</keyword>
<dbReference type="EMBL" id="PFKO01000337">
    <property type="protein sequence ID" value="PIY31474.1"/>
    <property type="molecule type" value="Genomic_DNA"/>
</dbReference>
<keyword evidence="3 5" id="KW-0808">Transferase</keyword>
<sequence length="219" mass="24301">MAEIEGDAKEILALERTILNILQRLSGIATETHRFIRLLSSRTIHCKKPFIAATRKTPWMSLDKKAVATGGGLTHRLSLLDGILIKDNHISIFRKTHNISSFADSIDYILKVLQPEIKGQLVEIEVENKEEAAETLKAIYHLKSDADFALLLDNFTPLRAQRLLSLLKTKFNLGNIILEASGGINSKNIDTWLRLDLDIISVGALTHSAQAANLSLELA</sequence>
<dbReference type="FunFam" id="3.20.20.70:FF:000030">
    <property type="entry name" value="Nicotinate-nucleotide pyrophosphorylase, carboxylating"/>
    <property type="match status" value="1"/>
</dbReference>
<evidence type="ECO:0000313" key="6">
    <source>
        <dbReference type="Proteomes" id="UP000230646"/>
    </source>
</evidence>
<evidence type="ECO:0000256" key="3">
    <source>
        <dbReference type="ARBA" id="ARBA00022679"/>
    </source>
</evidence>
<dbReference type="EC" id="2.4.2.19" evidence="5"/>
<name>A0A2M7PM46_9BACT</name>
<gene>
    <name evidence="5" type="ORF">COZ07_09160</name>
</gene>
<evidence type="ECO:0000256" key="2">
    <source>
        <dbReference type="ARBA" id="ARBA00022676"/>
    </source>
</evidence>
<dbReference type="AlphaFoldDB" id="A0A2M7PM46"/>
<reference evidence="5 6" key="1">
    <citation type="submission" date="2017-09" db="EMBL/GenBank/DDBJ databases">
        <title>Depth-based differentiation of microbial function through sediment-hosted aquifers and enrichment of novel symbionts in the deep terrestrial subsurface.</title>
        <authorList>
            <person name="Probst A.J."/>
            <person name="Ladd B."/>
            <person name="Jarett J.K."/>
            <person name="Geller-Mcgrath D.E."/>
            <person name="Sieber C.M."/>
            <person name="Emerson J.B."/>
            <person name="Anantharaman K."/>
            <person name="Thomas B.C."/>
            <person name="Malmstrom R."/>
            <person name="Stieglmeier M."/>
            <person name="Klingl A."/>
            <person name="Woyke T."/>
            <person name="Ryan C.M."/>
            <person name="Banfield J.F."/>
        </authorList>
    </citation>
    <scope>NUCLEOTIDE SEQUENCE [LARGE SCALE GENOMIC DNA]</scope>
    <source>
        <strain evidence="5">CG_4_10_14_3_um_filter_34_13</strain>
    </source>
</reference>
<dbReference type="PANTHER" id="PTHR32179:SF3">
    <property type="entry name" value="NICOTINATE-NUCLEOTIDE PYROPHOSPHORYLASE [CARBOXYLATING]"/>
    <property type="match status" value="1"/>
</dbReference>
<dbReference type="InterPro" id="IPR002638">
    <property type="entry name" value="Quinolinate_PRibosylTrfase_C"/>
</dbReference>
<dbReference type="Pfam" id="PF01729">
    <property type="entry name" value="QRPTase_C"/>
    <property type="match status" value="1"/>
</dbReference>
<organism evidence="5 6">
    <name type="scientific">Candidatus Infernicultor aquiphilus</name>
    <dbReference type="NCBI Taxonomy" id="1805029"/>
    <lineage>
        <taxon>Bacteria</taxon>
        <taxon>Pseudomonadati</taxon>
        <taxon>Atribacterota</taxon>
        <taxon>Candidatus Phoenicimicrobiia</taxon>
        <taxon>Candidatus Pheonicimicrobiales</taxon>
        <taxon>Candidatus Phoenicimicrobiaceae</taxon>
        <taxon>Candidatus Infernicultor</taxon>
    </lineage>
</organism>
<dbReference type="InterPro" id="IPR013785">
    <property type="entry name" value="Aldolase_TIM"/>
</dbReference>
<evidence type="ECO:0000313" key="5">
    <source>
        <dbReference type="EMBL" id="PIY31474.1"/>
    </source>
</evidence>